<gene>
    <name evidence="2" type="ORF">CCR94_23340</name>
</gene>
<keyword evidence="3" id="KW-1185">Reference proteome</keyword>
<evidence type="ECO:0000313" key="2">
    <source>
        <dbReference type="EMBL" id="PPQ25968.1"/>
    </source>
</evidence>
<sequence>MADSTTFDGGGDVPLFVAETPPRRVSNERANIDALREKVRELGLDLKRNWSEASERSVEAPSPVAEPPAQQPARTEPARKEWLDRLSDEYREDFLAQPPANPTAAVSEGEERHPLANRAYALGRLAFALESAIKPPVAALFGFASAYGGLVLKTLLGVLLLLAAQGLLRDWPKPVQPAPPSVAPIAWIEIAKPYPLFDLSAPILGRAQPLYSARRHVAGGGREDVMTFGQFAGPKPFLRVGVYRHGTEDASDPGYFVDMARRASATGLGVTEADLPQALQTRFGDFESGALQLSGAAGVKRGNCRGFRVEVAAPALTMGGLMCGGGDEKVSATDLACVIDRLDLLAAGQDRALSDFFGAAGTRKSRACAEATRRK</sequence>
<evidence type="ECO:0000256" key="1">
    <source>
        <dbReference type="SAM" id="MobiDB-lite"/>
    </source>
</evidence>
<comment type="caution">
    <text evidence="2">The sequence shown here is derived from an EMBL/GenBank/DDBJ whole genome shotgun (WGS) entry which is preliminary data.</text>
</comment>
<dbReference type="EMBL" id="NHSJ01000138">
    <property type="protein sequence ID" value="PPQ25968.1"/>
    <property type="molecule type" value="Genomic_DNA"/>
</dbReference>
<reference evidence="2 3" key="1">
    <citation type="journal article" date="2018" name="Arch. Microbiol.">
        <title>New insights into the metabolic potential of the phototrophic purple bacterium Rhodopila globiformis DSM 161(T) from its draft genome sequence and evidence for a vanadium-dependent nitrogenase.</title>
        <authorList>
            <person name="Imhoff J.F."/>
            <person name="Rahn T."/>
            <person name="Kunzel S."/>
            <person name="Neulinger S.C."/>
        </authorList>
    </citation>
    <scope>NUCLEOTIDE SEQUENCE [LARGE SCALE GENOMIC DNA]</scope>
    <source>
        <strain evidence="2 3">DSM 16996</strain>
    </source>
</reference>
<dbReference type="RefSeq" id="WP_104510685.1">
    <property type="nucleotide sequence ID" value="NZ_JACIGC010000002.1"/>
</dbReference>
<protein>
    <submittedName>
        <fullName evidence="2">Uncharacterized protein</fullName>
    </submittedName>
</protein>
<name>A0A2S6MUD6_9HYPH</name>
<dbReference type="OrthoDB" id="8452157at2"/>
<dbReference type="AlphaFoldDB" id="A0A2S6MUD6"/>
<proteinExistence type="predicted"/>
<accession>A0A2S6MUD6</accession>
<organism evidence="2 3">
    <name type="scientific">Rhodoblastus sphagnicola</name>
    <dbReference type="NCBI Taxonomy" id="333368"/>
    <lineage>
        <taxon>Bacteria</taxon>
        <taxon>Pseudomonadati</taxon>
        <taxon>Pseudomonadota</taxon>
        <taxon>Alphaproteobacteria</taxon>
        <taxon>Hyphomicrobiales</taxon>
        <taxon>Rhodoblastaceae</taxon>
        <taxon>Rhodoblastus</taxon>
    </lineage>
</organism>
<feature type="region of interest" description="Disordered" evidence="1">
    <location>
        <begin position="1"/>
        <end position="24"/>
    </location>
</feature>
<dbReference type="Proteomes" id="UP000239089">
    <property type="component" value="Unassembled WGS sequence"/>
</dbReference>
<feature type="region of interest" description="Disordered" evidence="1">
    <location>
        <begin position="51"/>
        <end position="78"/>
    </location>
</feature>
<evidence type="ECO:0000313" key="3">
    <source>
        <dbReference type="Proteomes" id="UP000239089"/>
    </source>
</evidence>